<dbReference type="SUPFAM" id="SSF109604">
    <property type="entry name" value="HD-domain/PDEase-like"/>
    <property type="match status" value="1"/>
</dbReference>
<dbReference type="AlphaFoldDB" id="B9XNK1"/>
<keyword evidence="2" id="KW-1185">Reference proteome</keyword>
<dbReference type="OrthoDB" id="188290at2"/>
<evidence type="ECO:0000313" key="2">
    <source>
        <dbReference type="Proteomes" id="UP000003688"/>
    </source>
</evidence>
<organism evidence="1 2">
    <name type="scientific">Pedosphaera parvula (strain Ellin514)</name>
    <dbReference type="NCBI Taxonomy" id="320771"/>
    <lineage>
        <taxon>Bacteria</taxon>
        <taxon>Pseudomonadati</taxon>
        <taxon>Verrucomicrobiota</taxon>
        <taxon>Pedosphaerae</taxon>
        <taxon>Pedosphaerales</taxon>
        <taxon>Pedosphaeraceae</taxon>
        <taxon>Pedosphaera</taxon>
    </lineage>
</organism>
<name>B9XNK1_PEDPL</name>
<evidence type="ECO:0008006" key="3">
    <source>
        <dbReference type="Google" id="ProtNLM"/>
    </source>
</evidence>
<dbReference type="EMBL" id="ABOX02000041">
    <property type="protein sequence ID" value="EEF58541.1"/>
    <property type="molecule type" value="Genomic_DNA"/>
</dbReference>
<reference evidence="1 2" key="1">
    <citation type="journal article" date="2011" name="J. Bacteriol.">
        <title>Genome sequence of 'Pedosphaera parvula' Ellin514, an aerobic Verrucomicrobial isolate from pasture soil.</title>
        <authorList>
            <person name="Kant R."/>
            <person name="van Passel M.W."/>
            <person name="Sangwan P."/>
            <person name="Palva A."/>
            <person name="Lucas S."/>
            <person name="Copeland A."/>
            <person name="Lapidus A."/>
            <person name="Glavina Del Rio T."/>
            <person name="Dalin E."/>
            <person name="Tice H."/>
            <person name="Bruce D."/>
            <person name="Goodwin L."/>
            <person name="Pitluck S."/>
            <person name="Chertkov O."/>
            <person name="Larimer F.W."/>
            <person name="Land M.L."/>
            <person name="Hauser L."/>
            <person name="Brettin T.S."/>
            <person name="Detter J.C."/>
            <person name="Han S."/>
            <person name="de Vos W.M."/>
            <person name="Janssen P.H."/>
            <person name="Smidt H."/>
        </authorList>
    </citation>
    <scope>NUCLEOTIDE SEQUENCE [LARGE SCALE GENOMIC DNA]</scope>
    <source>
        <strain evidence="1 2">Ellin514</strain>
    </source>
</reference>
<dbReference type="Proteomes" id="UP000003688">
    <property type="component" value="Unassembled WGS sequence"/>
</dbReference>
<protein>
    <recommendedName>
        <fullName evidence="3">HD/PDEase domain-containing protein</fullName>
    </recommendedName>
</protein>
<sequence length="289" mass="32211">MYPPVVTKDATAVEAEVQSAYLTMFPQGDALFVPQVFNWASDCFAGRIAGYQPIDACYHDFEHTLQGTLCFARLLNGHFKAGIHPAITERMLQLGLIGILFHDTGYLKKQGDNDGTGAKYTATHVDRSMALVELFLEQKKGFAPEEIKAVKHMISCTGINAVIGQIPFQSEAEKLIGLALGTADLLGQMAAEDYVDKLPVLYTEFAEATVFSAGRSVMVGTFCSAEDLMQKTPVFWGKYVQPRLNTDFEAVFRFLNHPYPAGTNYYLEKIEANMVRLKTRLKEYRESVH</sequence>
<dbReference type="RefSeq" id="WP_007417388.1">
    <property type="nucleotide sequence ID" value="NZ_ABOX02000041.1"/>
</dbReference>
<dbReference type="Gene3D" id="1.10.3210.10">
    <property type="entry name" value="Hypothetical protein af1432"/>
    <property type="match status" value="1"/>
</dbReference>
<evidence type="ECO:0000313" key="1">
    <source>
        <dbReference type="EMBL" id="EEF58541.1"/>
    </source>
</evidence>
<comment type="caution">
    <text evidence="1">The sequence shown here is derived from an EMBL/GenBank/DDBJ whole genome shotgun (WGS) entry which is preliminary data.</text>
</comment>
<dbReference type="STRING" id="320771.Cflav_PD1731"/>
<proteinExistence type="predicted"/>
<gene>
    <name evidence="1" type="ORF">Cflav_PD1731</name>
</gene>
<accession>B9XNK1</accession>